<dbReference type="InterPro" id="IPR001841">
    <property type="entry name" value="Znf_RING"/>
</dbReference>
<keyword evidence="9" id="KW-0812">Transmembrane</keyword>
<dbReference type="SUPFAM" id="SSF57850">
    <property type="entry name" value="RING/U-box"/>
    <property type="match status" value="1"/>
</dbReference>
<keyword evidence="7" id="KW-0862">Zinc</keyword>
<protein>
    <recommendedName>
        <fullName evidence="2">RING-type E3 ubiquitin transferase</fullName>
        <ecNumber evidence="2">2.3.2.27</ecNumber>
    </recommendedName>
</protein>
<reference evidence="11 12" key="1">
    <citation type="journal article" date="2013" name="Front. Plant Sci.">
        <title>The Reference Genome of the Halophytic Plant Eutrema salsugineum.</title>
        <authorList>
            <person name="Yang R."/>
            <person name="Jarvis D.E."/>
            <person name="Chen H."/>
            <person name="Beilstein M.A."/>
            <person name="Grimwood J."/>
            <person name="Jenkins J."/>
            <person name="Shu S."/>
            <person name="Prochnik S."/>
            <person name="Xin M."/>
            <person name="Ma C."/>
            <person name="Schmutz J."/>
            <person name="Wing R.A."/>
            <person name="Mitchell-Olds T."/>
            <person name="Schumaker K.S."/>
            <person name="Wang X."/>
        </authorList>
    </citation>
    <scope>NUCLEOTIDE SEQUENCE [LARGE SCALE GENOMIC DNA]</scope>
</reference>
<keyword evidence="3" id="KW-0808">Transferase</keyword>
<dbReference type="Gramene" id="ESQ48135">
    <property type="protein sequence ID" value="ESQ48135"/>
    <property type="gene ID" value="EUTSA_v10022133mg"/>
</dbReference>
<dbReference type="PROSITE" id="PS50089">
    <property type="entry name" value="ZF_RING_2"/>
    <property type="match status" value="1"/>
</dbReference>
<dbReference type="InterPro" id="IPR045191">
    <property type="entry name" value="MBR1/2-like"/>
</dbReference>
<dbReference type="AlphaFoldDB" id="V4LCH9"/>
<dbReference type="KEGG" id="eus:EUTSA_v10022133mg"/>
<keyword evidence="5 8" id="KW-0863">Zinc-finger</keyword>
<keyword evidence="9" id="KW-1133">Transmembrane helix</keyword>
<dbReference type="EMBL" id="KI517408">
    <property type="protein sequence ID" value="ESQ48135.1"/>
    <property type="molecule type" value="Genomic_DNA"/>
</dbReference>
<dbReference type="Pfam" id="PF13639">
    <property type="entry name" value="zf-RING_2"/>
    <property type="match status" value="1"/>
</dbReference>
<gene>
    <name evidence="11" type="ORF">EUTSA_v10022133mg</name>
</gene>
<dbReference type="EC" id="2.3.2.27" evidence="2"/>
<keyword evidence="9" id="KW-0472">Membrane</keyword>
<dbReference type="PANTHER" id="PTHR22937:SF65">
    <property type="entry name" value="E3 UBIQUITIN-PROTEIN LIGASE ARK2C"/>
    <property type="match status" value="1"/>
</dbReference>
<dbReference type="PANTHER" id="PTHR22937">
    <property type="entry name" value="E3 UBIQUITIN-PROTEIN LIGASE RNF165"/>
    <property type="match status" value="1"/>
</dbReference>
<dbReference type="OMA" id="DICILHR"/>
<feature type="non-terminal residue" evidence="11">
    <location>
        <position position="1"/>
    </location>
</feature>
<evidence type="ECO:0000256" key="8">
    <source>
        <dbReference type="PROSITE-ProRule" id="PRU00175"/>
    </source>
</evidence>
<dbReference type="Gene3D" id="3.30.40.10">
    <property type="entry name" value="Zinc/RING finger domain, C3HC4 (zinc finger)"/>
    <property type="match status" value="1"/>
</dbReference>
<evidence type="ECO:0000256" key="1">
    <source>
        <dbReference type="ARBA" id="ARBA00000900"/>
    </source>
</evidence>
<evidence type="ECO:0000256" key="9">
    <source>
        <dbReference type="SAM" id="Phobius"/>
    </source>
</evidence>
<keyword evidence="6" id="KW-0833">Ubl conjugation pathway</keyword>
<evidence type="ECO:0000313" key="11">
    <source>
        <dbReference type="EMBL" id="ESQ48135.1"/>
    </source>
</evidence>
<keyword evidence="4" id="KW-0479">Metal-binding</keyword>
<organism evidence="11 12">
    <name type="scientific">Eutrema salsugineum</name>
    <name type="common">Saltwater cress</name>
    <name type="synonym">Sisymbrium salsugineum</name>
    <dbReference type="NCBI Taxonomy" id="72664"/>
    <lineage>
        <taxon>Eukaryota</taxon>
        <taxon>Viridiplantae</taxon>
        <taxon>Streptophyta</taxon>
        <taxon>Embryophyta</taxon>
        <taxon>Tracheophyta</taxon>
        <taxon>Spermatophyta</taxon>
        <taxon>Magnoliopsida</taxon>
        <taxon>eudicotyledons</taxon>
        <taxon>Gunneridae</taxon>
        <taxon>Pentapetalae</taxon>
        <taxon>rosids</taxon>
        <taxon>malvids</taxon>
        <taxon>Brassicales</taxon>
        <taxon>Brassicaceae</taxon>
        <taxon>Eutremeae</taxon>
        <taxon>Eutrema</taxon>
    </lineage>
</organism>
<sequence>RLNYLMIGLGFGYITIGVTIESFKRVRNKLRRSMSQGKFPRLGLSHNYTFKTKKSEGVVVDNINKESSIRNDDDEEESCPICLYHIQIDDFGYVSLRDCMHNFHHDCIRKWLLKSTRCPLCRSSVIRKHRSYILNTMCHSPHYI</sequence>
<evidence type="ECO:0000256" key="2">
    <source>
        <dbReference type="ARBA" id="ARBA00012483"/>
    </source>
</evidence>
<feature type="transmembrane region" description="Helical" evidence="9">
    <location>
        <begin position="6"/>
        <end position="23"/>
    </location>
</feature>
<dbReference type="Proteomes" id="UP000030689">
    <property type="component" value="Unassembled WGS sequence"/>
</dbReference>
<accession>V4LCH9</accession>
<evidence type="ECO:0000256" key="7">
    <source>
        <dbReference type="ARBA" id="ARBA00022833"/>
    </source>
</evidence>
<evidence type="ECO:0000256" key="5">
    <source>
        <dbReference type="ARBA" id="ARBA00022771"/>
    </source>
</evidence>
<evidence type="ECO:0000313" key="12">
    <source>
        <dbReference type="Proteomes" id="UP000030689"/>
    </source>
</evidence>
<evidence type="ECO:0000256" key="4">
    <source>
        <dbReference type="ARBA" id="ARBA00022723"/>
    </source>
</evidence>
<dbReference type="InterPro" id="IPR013083">
    <property type="entry name" value="Znf_RING/FYVE/PHD"/>
</dbReference>
<feature type="domain" description="RING-type" evidence="10">
    <location>
        <begin position="79"/>
        <end position="122"/>
    </location>
</feature>
<dbReference type="GO" id="GO:0061630">
    <property type="term" value="F:ubiquitin protein ligase activity"/>
    <property type="evidence" value="ECO:0007669"/>
    <property type="project" value="UniProtKB-EC"/>
</dbReference>
<dbReference type="SMART" id="SM00184">
    <property type="entry name" value="RING"/>
    <property type="match status" value="1"/>
</dbReference>
<name>V4LCH9_EUTSA</name>
<comment type="catalytic activity">
    <reaction evidence="1">
        <text>S-ubiquitinyl-[E2 ubiquitin-conjugating enzyme]-L-cysteine + [acceptor protein]-L-lysine = [E2 ubiquitin-conjugating enzyme]-L-cysteine + N(6)-ubiquitinyl-[acceptor protein]-L-lysine.</text>
        <dbReference type="EC" id="2.3.2.27"/>
    </reaction>
</comment>
<keyword evidence="12" id="KW-1185">Reference proteome</keyword>
<evidence type="ECO:0000259" key="10">
    <source>
        <dbReference type="PROSITE" id="PS50089"/>
    </source>
</evidence>
<dbReference type="GO" id="GO:0008270">
    <property type="term" value="F:zinc ion binding"/>
    <property type="evidence" value="ECO:0007669"/>
    <property type="project" value="UniProtKB-KW"/>
</dbReference>
<evidence type="ECO:0000256" key="3">
    <source>
        <dbReference type="ARBA" id="ARBA00022679"/>
    </source>
</evidence>
<proteinExistence type="predicted"/>
<evidence type="ECO:0000256" key="6">
    <source>
        <dbReference type="ARBA" id="ARBA00022786"/>
    </source>
</evidence>